<comment type="caution">
    <text evidence="1">The sequence shown here is derived from an EMBL/GenBank/DDBJ whole genome shotgun (WGS) entry which is preliminary data.</text>
</comment>
<name>A0A445AY10_ARAHY</name>
<evidence type="ECO:0000313" key="1">
    <source>
        <dbReference type="EMBL" id="RYR31308.1"/>
    </source>
</evidence>
<reference evidence="1 2" key="1">
    <citation type="submission" date="2019-01" db="EMBL/GenBank/DDBJ databases">
        <title>Sequencing of cultivated peanut Arachis hypogaea provides insights into genome evolution and oil improvement.</title>
        <authorList>
            <person name="Chen X."/>
        </authorList>
    </citation>
    <scope>NUCLEOTIDE SEQUENCE [LARGE SCALE GENOMIC DNA]</scope>
    <source>
        <strain evidence="2">cv. Fuhuasheng</strain>
        <tissue evidence="1">Leaves</tissue>
    </source>
</reference>
<protein>
    <submittedName>
        <fullName evidence="1">Uncharacterized protein</fullName>
    </submittedName>
</protein>
<evidence type="ECO:0000313" key="2">
    <source>
        <dbReference type="Proteomes" id="UP000289738"/>
    </source>
</evidence>
<dbReference type="EMBL" id="SDMP01000011">
    <property type="protein sequence ID" value="RYR31308.1"/>
    <property type="molecule type" value="Genomic_DNA"/>
</dbReference>
<gene>
    <name evidence="1" type="ORF">Ahy_B01g056110</name>
</gene>
<organism evidence="1 2">
    <name type="scientific">Arachis hypogaea</name>
    <name type="common">Peanut</name>
    <dbReference type="NCBI Taxonomy" id="3818"/>
    <lineage>
        <taxon>Eukaryota</taxon>
        <taxon>Viridiplantae</taxon>
        <taxon>Streptophyta</taxon>
        <taxon>Embryophyta</taxon>
        <taxon>Tracheophyta</taxon>
        <taxon>Spermatophyta</taxon>
        <taxon>Magnoliopsida</taxon>
        <taxon>eudicotyledons</taxon>
        <taxon>Gunneridae</taxon>
        <taxon>Pentapetalae</taxon>
        <taxon>rosids</taxon>
        <taxon>fabids</taxon>
        <taxon>Fabales</taxon>
        <taxon>Fabaceae</taxon>
        <taxon>Papilionoideae</taxon>
        <taxon>50 kb inversion clade</taxon>
        <taxon>dalbergioids sensu lato</taxon>
        <taxon>Dalbergieae</taxon>
        <taxon>Pterocarpus clade</taxon>
        <taxon>Arachis</taxon>
    </lineage>
</organism>
<dbReference type="Proteomes" id="UP000289738">
    <property type="component" value="Chromosome B01"/>
</dbReference>
<proteinExistence type="predicted"/>
<sequence>MIRGFVGRAFFSLHYTSPALSPPSSLGSQTSSSYSWHLAKALFRSFPPLTLSQIIHRHCLFSRKDRKWNHHHLNCQNKN</sequence>
<accession>A0A445AY10</accession>
<dbReference type="AlphaFoldDB" id="A0A445AY10"/>
<keyword evidence="2" id="KW-1185">Reference proteome</keyword>